<dbReference type="InterPro" id="IPR011990">
    <property type="entry name" value="TPR-like_helical_dom_sf"/>
</dbReference>
<organism evidence="3 4">
    <name type="scientific">Gymnopilus dilepis</name>
    <dbReference type="NCBI Taxonomy" id="231916"/>
    <lineage>
        <taxon>Eukaryota</taxon>
        <taxon>Fungi</taxon>
        <taxon>Dikarya</taxon>
        <taxon>Basidiomycota</taxon>
        <taxon>Agaricomycotina</taxon>
        <taxon>Agaricomycetes</taxon>
        <taxon>Agaricomycetidae</taxon>
        <taxon>Agaricales</taxon>
        <taxon>Agaricineae</taxon>
        <taxon>Hymenogastraceae</taxon>
        <taxon>Gymnopilus</taxon>
    </lineage>
</organism>
<dbReference type="Gene3D" id="1.25.40.10">
    <property type="entry name" value="Tetratricopeptide repeat domain"/>
    <property type="match status" value="1"/>
</dbReference>
<dbReference type="Proteomes" id="UP000284706">
    <property type="component" value="Unassembled WGS sequence"/>
</dbReference>
<dbReference type="STRING" id="231916.A0A409YJT1"/>
<name>A0A409YJT1_9AGAR</name>
<comment type="caution">
    <text evidence="3">The sequence shown here is derived from an EMBL/GenBank/DDBJ whole genome shotgun (WGS) entry which is preliminary data.</text>
</comment>
<dbReference type="InParanoid" id="A0A409YJT1"/>
<dbReference type="AlphaFoldDB" id="A0A409YJT1"/>
<gene>
    <name evidence="3" type="ORF">CVT26_008121</name>
</gene>
<feature type="chain" id="PRO_5019310145" evidence="2">
    <location>
        <begin position="24"/>
        <end position="867"/>
    </location>
</feature>
<keyword evidence="4" id="KW-1185">Reference proteome</keyword>
<dbReference type="InterPro" id="IPR051222">
    <property type="entry name" value="PPR/CCM1_RNA-binding"/>
</dbReference>
<feature type="signal peptide" evidence="2">
    <location>
        <begin position="1"/>
        <end position="23"/>
    </location>
</feature>
<protein>
    <submittedName>
        <fullName evidence="3">Uncharacterized protein</fullName>
    </submittedName>
</protein>
<keyword evidence="2" id="KW-0732">Signal</keyword>
<evidence type="ECO:0000313" key="4">
    <source>
        <dbReference type="Proteomes" id="UP000284706"/>
    </source>
</evidence>
<proteinExistence type="predicted"/>
<accession>A0A409YJT1</accession>
<sequence length="867" mass="96568">MTSALPPALLDLTLLRLATPASSRPVAKSASQFHWNRVLNRRSVHHAAALESVPSPAYQDVMNSSLAASRRRRSASAHSLAVRSGLSSRKSTALHPIEELQKRVQALDEAIESEQLAFQPSFYTEEDLMALYQDVLAIPIPQSYGPDSKEAQKAVKKALAAAEADEDTRVLKNLRQRLFQVDGEGAAAQDAELSDRDILLRVHHIVSRAEAARIRADPAAASRPPLIPVGVLSTRELEALVRKCVAANDTAAGEIALQIARAAGLPMPMTAFDNILKHYAISGNAKAADNLLANFITGIFLRSSKEQLQKKHHPLGKPNEVQQHLHVQAHLNATPLESLPTTALDLLHRYEEQKSPVPMRTYTSVITALFSRPLSLARAHAWDLFAHMRYVAHPNPDALLYTLMIRACATPVSVAYSSEPEKALDLWTEMTTDHRIEPTVGAYNAIILACAKSGEKTYVNEAFRLCRQMLDSHRDARGYSAFRPDRKTFCALLEGTKRIGDLARTRWILAEMVRGTGQQEANPIEAEIDDEVMMHVFHAYASYRPPFIRSAAPLVPGHSSVSQSPTIQPNPKPVVVQATQQTEMEVAATNDTEGPSFAHIPPQTHSEVIREVRILFSRILEDTRGEESRTSAFLPFKEKKFKDVALSPRLLGSYLSVFYKHAPLEAAQELFKQMFDELRVTKTPRLVVEALERCANGRRGAERQVALAFSNELWAQWVDLENKGPDSGNPINSRFVERAHVARIRILAVTENLTKAMEHLRAFAARYPPNMVRTPSPKLSLQSTRTALVGQRPLVRMTSATEVPDDNVPPLITFRDVELLHHRLIAEERTKDIGYITWLCKAYEWALRVRRDQAVRAKVPKRAITAA</sequence>
<evidence type="ECO:0000256" key="2">
    <source>
        <dbReference type="SAM" id="SignalP"/>
    </source>
</evidence>
<evidence type="ECO:0000256" key="1">
    <source>
        <dbReference type="ARBA" id="ARBA00022737"/>
    </source>
</evidence>
<reference evidence="3 4" key="1">
    <citation type="journal article" date="2018" name="Evol. Lett.">
        <title>Horizontal gene cluster transfer increased hallucinogenic mushroom diversity.</title>
        <authorList>
            <person name="Reynolds H.T."/>
            <person name="Vijayakumar V."/>
            <person name="Gluck-Thaler E."/>
            <person name="Korotkin H.B."/>
            <person name="Matheny P.B."/>
            <person name="Slot J.C."/>
        </authorList>
    </citation>
    <scope>NUCLEOTIDE SEQUENCE [LARGE SCALE GENOMIC DNA]</scope>
    <source>
        <strain evidence="3 4">SRW20</strain>
    </source>
</reference>
<evidence type="ECO:0000313" key="3">
    <source>
        <dbReference type="EMBL" id="PPR03287.1"/>
    </source>
</evidence>
<dbReference type="PANTHER" id="PTHR47942:SF63">
    <property type="entry name" value="PENTATRICOPEPTIDE REPEAT-CONTAINING PROTEIN"/>
    <property type="match status" value="1"/>
</dbReference>
<dbReference type="EMBL" id="NHYE01000753">
    <property type="protein sequence ID" value="PPR03287.1"/>
    <property type="molecule type" value="Genomic_DNA"/>
</dbReference>
<dbReference type="OrthoDB" id="5588846at2759"/>
<dbReference type="PANTHER" id="PTHR47942">
    <property type="entry name" value="TETRATRICOPEPTIDE REPEAT (TPR)-LIKE SUPERFAMILY PROTEIN-RELATED"/>
    <property type="match status" value="1"/>
</dbReference>
<keyword evidence="1" id="KW-0677">Repeat</keyword>